<feature type="region of interest" description="Disordered" evidence="6">
    <location>
        <begin position="1"/>
        <end position="27"/>
    </location>
</feature>
<feature type="domain" description="Glycoside hydrolase family 2 immunoglobulin-like beta-sandwich" evidence="7">
    <location>
        <begin position="237"/>
        <end position="296"/>
    </location>
</feature>
<gene>
    <name evidence="9" type="ORF">SA2016_3995</name>
</gene>
<dbReference type="InterPro" id="IPR008979">
    <property type="entry name" value="Galactose-bd-like_sf"/>
</dbReference>
<dbReference type="EC" id="3.2.1.25" evidence="3"/>
<evidence type="ECO:0000256" key="6">
    <source>
        <dbReference type="SAM" id="MobiDB-lite"/>
    </source>
</evidence>
<dbReference type="PATRIC" id="fig|37927.3.peg.4098"/>
<dbReference type="OrthoDB" id="9758603at2"/>
<dbReference type="InterPro" id="IPR036156">
    <property type="entry name" value="Beta-gal/glucu_dom_sf"/>
</dbReference>
<name>A0A127A5D1_9MICC</name>
<dbReference type="GO" id="GO:0006516">
    <property type="term" value="P:glycoprotein catabolic process"/>
    <property type="evidence" value="ECO:0007669"/>
    <property type="project" value="TreeGrafter"/>
</dbReference>
<dbReference type="AlphaFoldDB" id="A0A127A5D1"/>
<dbReference type="PANTHER" id="PTHR43730:SF1">
    <property type="entry name" value="BETA-MANNOSIDASE"/>
    <property type="match status" value="1"/>
</dbReference>
<dbReference type="FunFam" id="3.20.20.80:FF:000050">
    <property type="entry name" value="Beta-mannosidase B"/>
    <property type="match status" value="1"/>
</dbReference>
<keyword evidence="5" id="KW-0326">Glycosidase</keyword>
<feature type="domain" description="Beta-mannosidase-like galactose-binding" evidence="8">
    <location>
        <begin position="28"/>
        <end position="181"/>
    </location>
</feature>
<dbReference type="Gene3D" id="2.60.40.10">
    <property type="entry name" value="Immunoglobulins"/>
    <property type="match status" value="1"/>
</dbReference>
<evidence type="ECO:0000259" key="7">
    <source>
        <dbReference type="Pfam" id="PF00703"/>
    </source>
</evidence>
<dbReference type="KEGG" id="satk:SA2016_3995"/>
<comment type="catalytic activity">
    <reaction evidence="1">
        <text>Hydrolysis of terminal, non-reducing beta-D-mannose residues in beta-D-mannosides.</text>
        <dbReference type="EC" id="3.2.1.25"/>
    </reaction>
</comment>
<dbReference type="GO" id="GO:0005975">
    <property type="term" value="P:carbohydrate metabolic process"/>
    <property type="evidence" value="ECO:0007669"/>
    <property type="project" value="InterPro"/>
</dbReference>
<dbReference type="STRING" id="37927.SA2016_3995"/>
<dbReference type="InterPro" id="IPR054593">
    <property type="entry name" value="Beta-mannosidase-like_N2"/>
</dbReference>
<dbReference type="SUPFAM" id="SSF49785">
    <property type="entry name" value="Galactose-binding domain-like"/>
    <property type="match status" value="1"/>
</dbReference>
<dbReference type="Gene3D" id="3.20.20.80">
    <property type="entry name" value="Glycosidases"/>
    <property type="match status" value="1"/>
</dbReference>
<protein>
    <recommendedName>
        <fullName evidence="3">beta-mannosidase</fullName>
        <ecNumber evidence="3">3.2.1.25</ecNumber>
    </recommendedName>
</protein>
<dbReference type="InterPro" id="IPR050887">
    <property type="entry name" value="Beta-mannosidase_GH2"/>
</dbReference>
<evidence type="ECO:0000256" key="5">
    <source>
        <dbReference type="ARBA" id="ARBA00023295"/>
    </source>
</evidence>
<evidence type="ECO:0000313" key="10">
    <source>
        <dbReference type="Proteomes" id="UP000070134"/>
    </source>
</evidence>
<comment type="similarity">
    <text evidence="2">Belongs to the glycosyl hydrolase 2 family.</text>
</comment>
<keyword evidence="4" id="KW-0378">Hydrolase</keyword>
<keyword evidence="10" id="KW-1185">Reference proteome</keyword>
<evidence type="ECO:0000256" key="2">
    <source>
        <dbReference type="ARBA" id="ARBA00007401"/>
    </source>
</evidence>
<evidence type="ECO:0000313" key="9">
    <source>
        <dbReference type="EMBL" id="AMM34649.1"/>
    </source>
</evidence>
<evidence type="ECO:0000256" key="4">
    <source>
        <dbReference type="ARBA" id="ARBA00022801"/>
    </source>
</evidence>
<evidence type="ECO:0000259" key="8">
    <source>
        <dbReference type="Pfam" id="PF22666"/>
    </source>
</evidence>
<accession>A0A127A5D1</accession>
<dbReference type="Pfam" id="PF00703">
    <property type="entry name" value="Glyco_hydro_2"/>
    <property type="match status" value="1"/>
</dbReference>
<evidence type="ECO:0000256" key="3">
    <source>
        <dbReference type="ARBA" id="ARBA00012754"/>
    </source>
</evidence>
<dbReference type="EMBL" id="CP014518">
    <property type="protein sequence ID" value="AMM34649.1"/>
    <property type="molecule type" value="Genomic_DNA"/>
</dbReference>
<proteinExistence type="inferred from homology"/>
<reference evidence="9 10" key="1">
    <citation type="submission" date="2016-02" db="EMBL/GenBank/DDBJ databases">
        <title>Complete genome of Sinomonas atrocyanea KCTC 3377.</title>
        <authorList>
            <person name="Kim K.M."/>
        </authorList>
    </citation>
    <scope>NUCLEOTIDE SEQUENCE [LARGE SCALE GENOMIC DNA]</scope>
    <source>
        <strain evidence="9 10">KCTC 3377</strain>
    </source>
</reference>
<evidence type="ECO:0000256" key="1">
    <source>
        <dbReference type="ARBA" id="ARBA00000829"/>
    </source>
</evidence>
<dbReference type="Gene3D" id="2.60.120.260">
    <property type="entry name" value="Galactose-binding domain-like"/>
    <property type="match status" value="1"/>
</dbReference>
<dbReference type="InterPro" id="IPR017853">
    <property type="entry name" value="GH"/>
</dbReference>
<dbReference type="InterPro" id="IPR013783">
    <property type="entry name" value="Ig-like_fold"/>
</dbReference>
<dbReference type="InterPro" id="IPR006102">
    <property type="entry name" value="Ig-like_GH2"/>
</dbReference>
<dbReference type="SUPFAM" id="SSF51445">
    <property type="entry name" value="(Trans)glycosidases"/>
    <property type="match status" value="1"/>
</dbReference>
<dbReference type="Pfam" id="PF22666">
    <property type="entry name" value="Glyco_hydro_2_N2"/>
    <property type="match status" value="1"/>
</dbReference>
<dbReference type="GO" id="GO:0004567">
    <property type="term" value="F:beta-mannosidase activity"/>
    <property type="evidence" value="ECO:0007669"/>
    <property type="project" value="UniProtKB-EC"/>
</dbReference>
<sequence length="841" mass="92008">MQRTAISHGWALSHTAGPRSSSVGSLRDIPATVPGTVHTDLLAAGIIEDPYLDGNEALQAWIAQSDWRYTTSFEWEPGDERSELVFEGLDTVAAVALNGHPVLHAENMHRTHRVDATAHLVPGTNHLAVEFSSAIREADRRSLDLGSRPHANHHPYNALRKMACSFGWDWGIDTATAGIWKPVYLEQWSTARLASVRPVATVDGADGVVDIHLELARASGEGPLVATAAIGGATARTVLSPGTSSAVLSVRLPSVNLWWPRGYGDQALYRLDVEIGPADGRTAVALDSWSRDIGFRTVDLAMPEDGGGTGFGLEVNGRPVFVKGANWIPDDAFPHRVDRARYARRIGQAAAAGLNLLRVWGGGIYESEDFYSLCDEHGILTWQDFLLACAAYSEEEPLRSEIEAEAREAVARLAVHPSLAVLNGNNENLWGYTDWDWQALLEGRSWGRDYYCTVLPGIAAELAPHVVYTPGSPFTPAASGFDPQTDPNDPSRGTMHIWDLWNQKDYLHYRDYRPRFVAEFGWQGPPAWSTLTRALSDDPLTPESPGMLSHQKAADGNTKLVRGLVPHLPLPHEMHDWHWAMQLNQANAVRTGIEWFRSLAPHCTGSIVWQLNDCWPVTSWAAIDGNGHPKPLYAALRAANADRLLTIQPTDPASTRSPLEADAVNDTDQAWEGELRIERRTLSGRVLSDVAVGLRVPPRSVVRTPLPEDLSLPEDPASEMLVAVLAGTRTFWHFAEYRGQALDAAEFLAEAEPCDGGILLRITARTLLRDVTVLADKLDADATVDPALVTLLPAESAEFRIRTALPLTLSELSDRRVLRSANQLVSHGAEVPVPADELDQG</sequence>
<organism evidence="9 10">
    <name type="scientific">Sinomonas atrocyanea</name>
    <dbReference type="NCBI Taxonomy" id="37927"/>
    <lineage>
        <taxon>Bacteria</taxon>
        <taxon>Bacillati</taxon>
        <taxon>Actinomycetota</taxon>
        <taxon>Actinomycetes</taxon>
        <taxon>Micrococcales</taxon>
        <taxon>Micrococcaceae</taxon>
        <taxon>Sinomonas</taxon>
    </lineage>
</organism>
<dbReference type="Proteomes" id="UP000070134">
    <property type="component" value="Chromosome"/>
</dbReference>
<dbReference type="RefSeq" id="WP_066501572.1">
    <property type="nucleotide sequence ID" value="NZ_BJMO01000006.1"/>
</dbReference>
<dbReference type="SUPFAM" id="SSF49303">
    <property type="entry name" value="beta-Galactosidase/glucuronidase domain"/>
    <property type="match status" value="1"/>
</dbReference>
<dbReference type="PANTHER" id="PTHR43730">
    <property type="entry name" value="BETA-MANNOSIDASE"/>
    <property type="match status" value="1"/>
</dbReference>